<keyword evidence="4" id="KW-0540">Nuclease</keyword>
<comment type="caution">
    <text evidence="9">The sequence shown here is derived from an EMBL/GenBank/DDBJ whole genome shotgun (WGS) entry which is preliminary data.</text>
</comment>
<feature type="domain" description="RNase H type-1" evidence="8">
    <location>
        <begin position="74"/>
        <end position="231"/>
    </location>
</feature>
<evidence type="ECO:0000256" key="4">
    <source>
        <dbReference type="ARBA" id="ARBA00022722"/>
    </source>
</evidence>
<keyword evidence="6" id="KW-0255">Endonuclease</keyword>
<reference evidence="9 10" key="1">
    <citation type="journal article" date="2019" name="Nat. Ecol. Evol.">
        <title>Megaphylogeny resolves global patterns of mushroom evolution.</title>
        <authorList>
            <person name="Varga T."/>
            <person name="Krizsan K."/>
            <person name="Foldi C."/>
            <person name="Dima B."/>
            <person name="Sanchez-Garcia M."/>
            <person name="Sanchez-Ramirez S."/>
            <person name="Szollosi G.J."/>
            <person name="Szarkandi J.G."/>
            <person name="Papp V."/>
            <person name="Albert L."/>
            <person name="Andreopoulos W."/>
            <person name="Angelini C."/>
            <person name="Antonin V."/>
            <person name="Barry K.W."/>
            <person name="Bougher N.L."/>
            <person name="Buchanan P."/>
            <person name="Buyck B."/>
            <person name="Bense V."/>
            <person name="Catcheside P."/>
            <person name="Chovatia M."/>
            <person name="Cooper J."/>
            <person name="Damon W."/>
            <person name="Desjardin D."/>
            <person name="Finy P."/>
            <person name="Geml J."/>
            <person name="Haridas S."/>
            <person name="Hughes K."/>
            <person name="Justo A."/>
            <person name="Karasinski D."/>
            <person name="Kautmanova I."/>
            <person name="Kiss B."/>
            <person name="Kocsube S."/>
            <person name="Kotiranta H."/>
            <person name="LaButti K.M."/>
            <person name="Lechner B.E."/>
            <person name="Liimatainen K."/>
            <person name="Lipzen A."/>
            <person name="Lukacs Z."/>
            <person name="Mihaltcheva S."/>
            <person name="Morgado L.N."/>
            <person name="Niskanen T."/>
            <person name="Noordeloos M.E."/>
            <person name="Ohm R.A."/>
            <person name="Ortiz-Santana B."/>
            <person name="Ovrebo C."/>
            <person name="Racz N."/>
            <person name="Riley R."/>
            <person name="Savchenko A."/>
            <person name="Shiryaev A."/>
            <person name="Soop K."/>
            <person name="Spirin V."/>
            <person name="Szebenyi C."/>
            <person name="Tomsovsky M."/>
            <person name="Tulloss R.E."/>
            <person name="Uehling J."/>
            <person name="Grigoriev I.V."/>
            <person name="Vagvolgyi C."/>
            <person name="Papp T."/>
            <person name="Martin F.M."/>
            <person name="Miettinen O."/>
            <person name="Hibbett D.S."/>
            <person name="Nagy L.G."/>
        </authorList>
    </citation>
    <scope>NUCLEOTIDE SEQUENCE [LARGE SCALE GENOMIC DNA]</scope>
    <source>
        <strain evidence="9 10">FP101781</strain>
    </source>
</reference>
<evidence type="ECO:0000256" key="7">
    <source>
        <dbReference type="ARBA" id="ARBA00022801"/>
    </source>
</evidence>
<name>A0A4Y7TGM5_COPMI</name>
<keyword evidence="10" id="KW-1185">Reference proteome</keyword>
<evidence type="ECO:0000256" key="5">
    <source>
        <dbReference type="ARBA" id="ARBA00022723"/>
    </source>
</evidence>
<dbReference type="InterPro" id="IPR050092">
    <property type="entry name" value="RNase_H"/>
</dbReference>
<evidence type="ECO:0000256" key="2">
    <source>
        <dbReference type="ARBA" id="ARBA00005300"/>
    </source>
</evidence>
<keyword evidence="5" id="KW-0479">Metal-binding</keyword>
<dbReference type="GO" id="GO:0043137">
    <property type="term" value="P:DNA replication, removal of RNA primer"/>
    <property type="evidence" value="ECO:0007669"/>
    <property type="project" value="TreeGrafter"/>
</dbReference>
<dbReference type="Pfam" id="PF00075">
    <property type="entry name" value="RNase_H"/>
    <property type="match status" value="1"/>
</dbReference>
<dbReference type="PROSITE" id="PS50879">
    <property type="entry name" value="RNASE_H_1"/>
    <property type="match status" value="1"/>
</dbReference>
<comment type="similarity">
    <text evidence="2">Belongs to the RNase H family.</text>
</comment>
<dbReference type="GO" id="GO:0003676">
    <property type="term" value="F:nucleic acid binding"/>
    <property type="evidence" value="ECO:0007669"/>
    <property type="project" value="InterPro"/>
</dbReference>
<dbReference type="EMBL" id="QPFP01000014">
    <property type="protein sequence ID" value="TEB32722.1"/>
    <property type="molecule type" value="Genomic_DNA"/>
</dbReference>
<dbReference type="Gene3D" id="3.30.420.10">
    <property type="entry name" value="Ribonuclease H-like superfamily/Ribonuclease H"/>
    <property type="match status" value="1"/>
</dbReference>
<dbReference type="InterPro" id="IPR036397">
    <property type="entry name" value="RNaseH_sf"/>
</dbReference>
<dbReference type="Proteomes" id="UP000298030">
    <property type="component" value="Unassembled WGS sequence"/>
</dbReference>
<evidence type="ECO:0000259" key="8">
    <source>
        <dbReference type="PROSITE" id="PS50879"/>
    </source>
</evidence>
<gene>
    <name evidence="9" type="ORF">FA13DRAFT_1731220</name>
</gene>
<comment type="catalytic activity">
    <reaction evidence="1">
        <text>Endonucleolytic cleavage to 5'-phosphomonoester.</text>
        <dbReference type="EC" id="3.1.26.4"/>
    </reaction>
</comment>
<dbReference type="InterPro" id="IPR002156">
    <property type="entry name" value="RNaseH_domain"/>
</dbReference>
<evidence type="ECO:0000313" key="10">
    <source>
        <dbReference type="Proteomes" id="UP000298030"/>
    </source>
</evidence>
<dbReference type="InterPro" id="IPR012337">
    <property type="entry name" value="RNaseH-like_sf"/>
</dbReference>
<evidence type="ECO:0000256" key="6">
    <source>
        <dbReference type="ARBA" id="ARBA00022759"/>
    </source>
</evidence>
<organism evidence="9 10">
    <name type="scientific">Coprinellus micaceus</name>
    <name type="common">Glistening ink-cap mushroom</name>
    <name type="synonym">Coprinus micaceus</name>
    <dbReference type="NCBI Taxonomy" id="71717"/>
    <lineage>
        <taxon>Eukaryota</taxon>
        <taxon>Fungi</taxon>
        <taxon>Dikarya</taxon>
        <taxon>Basidiomycota</taxon>
        <taxon>Agaricomycotina</taxon>
        <taxon>Agaricomycetes</taxon>
        <taxon>Agaricomycetidae</taxon>
        <taxon>Agaricales</taxon>
        <taxon>Agaricineae</taxon>
        <taxon>Psathyrellaceae</taxon>
        <taxon>Coprinellus</taxon>
    </lineage>
</organism>
<dbReference type="CDD" id="cd13934">
    <property type="entry name" value="RNase_H_Dikarya_like"/>
    <property type="match status" value="1"/>
</dbReference>
<dbReference type="STRING" id="71717.A0A4Y7TGM5"/>
<dbReference type="EC" id="3.1.26.4" evidence="3"/>
<dbReference type="PANTHER" id="PTHR10642">
    <property type="entry name" value="RIBONUCLEASE H1"/>
    <property type="match status" value="1"/>
</dbReference>
<keyword evidence="7" id="KW-0378">Hydrolase</keyword>
<evidence type="ECO:0000256" key="1">
    <source>
        <dbReference type="ARBA" id="ARBA00000077"/>
    </source>
</evidence>
<dbReference type="OrthoDB" id="407198at2759"/>
<dbReference type="SUPFAM" id="SSF53098">
    <property type="entry name" value="Ribonuclease H-like"/>
    <property type="match status" value="1"/>
</dbReference>
<dbReference type="AlphaFoldDB" id="A0A4Y7TGM5"/>
<dbReference type="PANTHER" id="PTHR10642:SF26">
    <property type="entry name" value="RIBONUCLEASE H1"/>
    <property type="match status" value="1"/>
</dbReference>
<sequence>MTSPVPPLLHTQPVPRGRRNEAWTYRTLDPIPSSIADRNRVFHPSPPIATPNDLFSVQVNTCSLPGYRFIRKNDRRRALFFIDGACLDNGTGSDGPREPRGGAAVVFAPFTWFQPIRSALPLDGVPHTSNRAEFRAAIIALSLRVWHGEGFDNIILATDSEYLVLGISERIHKWKQNGWKKSSKESVKNKDLWEALLGKMREFESEGCHIQFWLIPRAWNEADQYAKEAAAIADSERQDGGITDPVMIVERT</sequence>
<proteinExistence type="inferred from homology"/>
<accession>A0A4Y7TGM5</accession>
<evidence type="ECO:0000313" key="9">
    <source>
        <dbReference type="EMBL" id="TEB32722.1"/>
    </source>
</evidence>
<dbReference type="GO" id="GO:0004523">
    <property type="term" value="F:RNA-DNA hybrid ribonuclease activity"/>
    <property type="evidence" value="ECO:0007669"/>
    <property type="project" value="UniProtKB-EC"/>
</dbReference>
<protein>
    <recommendedName>
        <fullName evidence="3">ribonuclease H</fullName>
        <ecNumber evidence="3">3.1.26.4</ecNumber>
    </recommendedName>
</protein>
<dbReference type="GO" id="GO:0046872">
    <property type="term" value="F:metal ion binding"/>
    <property type="evidence" value="ECO:0007669"/>
    <property type="project" value="UniProtKB-KW"/>
</dbReference>
<evidence type="ECO:0000256" key="3">
    <source>
        <dbReference type="ARBA" id="ARBA00012180"/>
    </source>
</evidence>